<organism evidence="2 3">
    <name type="scientific">Flavobacterium phragmitis</name>
    <dbReference type="NCBI Taxonomy" id="739143"/>
    <lineage>
        <taxon>Bacteria</taxon>
        <taxon>Pseudomonadati</taxon>
        <taxon>Bacteroidota</taxon>
        <taxon>Flavobacteriia</taxon>
        <taxon>Flavobacteriales</taxon>
        <taxon>Flavobacteriaceae</taxon>
        <taxon>Flavobacterium</taxon>
    </lineage>
</organism>
<dbReference type="Proteomes" id="UP000199672">
    <property type="component" value="Unassembled WGS sequence"/>
</dbReference>
<evidence type="ECO:0000313" key="3">
    <source>
        <dbReference type="Proteomes" id="UP000199672"/>
    </source>
</evidence>
<accession>A0A1I1M2I6</accession>
<name>A0A1I1M2I6_9FLAO</name>
<dbReference type="AlphaFoldDB" id="A0A1I1M2I6"/>
<keyword evidence="3" id="KW-1185">Reference proteome</keyword>
<evidence type="ECO:0000256" key="1">
    <source>
        <dbReference type="SAM" id="Coils"/>
    </source>
</evidence>
<proteinExistence type="predicted"/>
<dbReference type="RefSeq" id="WP_091491069.1">
    <property type="nucleotide sequence ID" value="NZ_FOMH01000002.1"/>
</dbReference>
<protein>
    <submittedName>
        <fullName evidence="2">Uncharacterized protein</fullName>
    </submittedName>
</protein>
<dbReference type="OrthoDB" id="1358822at2"/>
<evidence type="ECO:0000313" key="2">
    <source>
        <dbReference type="EMBL" id="SFC77418.1"/>
    </source>
</evidence>
<keyword evidence="1" id="KW-0175">Coiled coil</keyword>
<dbReference type="EMBL" id="FOMH01000002">
    <property type="protein sequence ID" value="SFC77418.1"/>
    <property type="molecule type" value="Genomic_DNA"/>
</dbReference>
<gene>
    <name evidence="2" type="ORF">SAMN05216297_102230</name>
</gene>
<reference evidence="3" key="1">
    <citation type="submission" date="2016-10" db="EMBL/GenBank/DDBJ databases">
        <authorList>
            <person name="Varghese N."/>
            <person name="Submissions S."/>
        </authorList>
    </citation>
    <scope>NUCLEOTIDE SEQUENCE [LARGE SCALE GENOMIC DNA]</scope>
    <source>
        <strain evidence="3">CGMCC 1.10370</strain>
    </source>
</reference>
<sequence>MENLLTNILSYSIVPTLITLIITKITEGRIKSSFDKKLENTKKEHSLEITKFQRELDSLIAKENFKFTKLHEERFNVLKKTYSLLNKTRNDLGLFVAEIKLIPSNTTFEKNEERLHMNFIASNEELIKYIDDNLIFFSNNLESMLAEFMEESFQISIDYKPNHPVNKLVFPNREIKENTVSAYKRLNENIQPIMIAIRTEFRELLGANL</sequence>
<feature type="coiled-coil region" evidence="1">
    <location>
        <begin position="35"/>
        <end position="62"/>
    </location>
</feature>